<organism evidence="1 2">
    <name type="scientific">Armillaria tabescens</name>
    <name type="common">Ringless honey mushroom</name>
    <name type="synonym">Agaricus tabescens</name>
    <dbReference type="NCBI Taxonomy" id="1929756"/>
    <lineage>
        <taxon>Eukaryota</taxon>
        <taxon>Fungi</taxon>
        <taxon>Dikarya</taxon>
        <taxon>Basidiomycota</taxon>
        <taxon>Agaricomycotina</taxon>
        <taxon>Agaricomycetes</taxon>
        <taxon>Agaricomycetidae</taxon>
        <taxon>Agaricales</taxon>
        <taxon>Marasmiineae</taxon>
        <taxon>Physalacriaceae</taxon>
        <taxon>Desarmillaria</taxon>
    </lineage>
</organism>
<dbReference type="RefSeq" id="XP_060330479.1">
    <property type="nucleotide sequence ID" value="XM_060477449.1"/>
</dbReference>
<name>A0AA39N4U5_ARMTA</name>
<keyword evidence="2" id="KW-1185">Reference proteome</keyword>
<proteinExistence type="predicted"/>
<evidence type="ECO:0000313" key="1">
    <source>
        <dbReference type="EMBL" id="KAK0458191.1"/>
    </source>
</evidence>
<comment type="caution">
    <text evidence="1">The sequence shown here is derived from an EMBL/GenBank/DDBJ whole genome shotgun (WGS) entry which is preliminary data.</text>
</comment>
<dbReference type="EMBL" id="JAUEPS010000018">
    <property type="protein sequence ID" value="KAK0458191.1"/>
    <property type="molecule type" value="Genomic_DNA"/>
</dbReference>
<gene>
    <name evidence="1" type="ORF">EV420DRAFT_1643069</name>
</gene>
<reference evidence="1" key="1">
    <citation type="submission" date="2023-06" db="EMBL/GenBank/DDBJ databases">
        <authorList>
            <consortium name="Lawrence Berkeley National Laboratory"/>
            <person name="Ahrendt S."/>
            <person name="Sahu N."/>
            <person name="Indic B."/>
            <person name="Wong-Bajracharya J."/>
            <person name="Merenyi Z."/>
            <person name="Ke H.-M."/>
            <person name="Monk M."/>
            <person name="Kocsube S."/>
            <person name="Drula E."/>
            <person name="Lipzen A."/>
            <person name="Balint B."/>
            <person name="Henrissat B."/>
            <person name="Andreopoulos B."/>
            <person name="Martin F.M."/>
            <person name="Harder C.B."/>
            <person name="Rigling D."/>
            <person name="Ford K.L."/>
            <person name="Foster G.D."/>
            <person name="Pangilinan J."/>
            <person name="Papanicolaou A."/>
            <person name="Barry K."/>
            <person name="LaButti K."/>
            <person name="Viragh M."/>
            <person name="Koriabine M."/>
            <person name="Yan M."/>
            <person name="Riley R."/>
            <person name="Champramary S."/>
            <person name="Plett K.L."/>
            <person name="Tsai I.J."/>
            <person name="Slot J."/>
            <person name="Sipos G."/>
            <person name="Plett J."/>
            <person name="Nagy L.G."/>
            <person name="Grigoriev I.V."/>
        </authorList>
    </citation>
    <scope>NUCLEOTIDE SEQUENCE</scope>
    <source>
        <strain evidence="1">CCBAS 213</strain>
    </source>
</reference>
<dbReference type="Proteomes" id="UP001175211">
    <property type="component" value="Unassembled WGS sequence"/>
</dbReference>
<dbReference type="AlphaFoldDB" id="A0AA39N4U5"/>
<sequence length="213" mass="24616">MCLATRDRCLTSLAAAKPVPLPRTGDDLYQPGTILQLKFQSHEFADYKDLSATVIKRFEPVTSAVVLLVQRHSDNEQRYIGVPWTSSIEDHLRRAIRDIQAGVIPDWFELINDRENRPDPELWEDWMWEVLTWLSKMSNYNTELTAYRLLHRLQGRYIPRLFGVVRLRITPECAPLHPITDVVEGLVLEYIPGVSMETLKPTRLSFTGLLCLK</sequence>
<accession>A0AA39N4U5</accession>
<evidence type="ECO:0000313" key="2">
    <source>
        <dbReference type="Proteomes" id="UP001175211"/>
    </source>
</evidence>
<protein>
    <submittedName>
        <fullName evidence="1">Uncharacterized protein</fullName>
    </submittedName>
</protein>
<dbReference type="GeneID" id="85360997"/>